<comment type="caution">
    <text evidence="2">The sequence shown here is derived from an EMBL/GenBank/DDBJ whole genome shotgun (WGS) entry which is preliminary data.</text>
</comment>
<proteinExistence type="predicted"/>
<dbReference type="InterPro" id="IPR000801">
    <property type="entry name" value="Esterase-like"/>
</dbReference>
<gene>
    <name evidence="2" type="ORF">GX859_13095</name>
</gene>
<name>A0A7X6PQD1_9CORY</name>
<dbReference type="InterPro" id="IPR050583">
    <property type="entry name" value="Mycobacterial_A85_antigen"/>
</dbReference>
<dbReference type="Gene3D" id="3.40.50.1820">
    <property type="entry name" value="alpha/beta hydrolase"/>
    <property type="match status" value="1"/>
</dbReference>
<dbReference type="PANTHER" id="PTHR48098">
    <property type="entry name" value="ENTEROCHELIN ESTERASE-RELATED"/>
    <property type="match status" value="1"/>
</dbReference>
<organism evidence="2 3">
    <name type="scientific">Corynebacterium humireducens</name>
    <dbReference type="NCBI Taxonomy" id="1223514"/>
    <lineage>
        <taxon>Bacteria</taxon>
        <taxon>Bacillati</taxon>
        <taxon>Actinomycetota</taxon>
        <taxon>Actinomycetes</taxon>
        <taxon>Mycobacteriales</taxon>
        <taxon>Corynebacteriaceae</taxon>
        <taxon>Corynebacterium</taxon>
    </lineage>
</organism>
<feature type="signal peptide" evidence="1">
    <location>
        <begin position="1"/>
        <end position="20"/>
    </location>
</feature>
<dbReference type="SUPFAM" id="SSF53474">
    <property type="entry name" value="alpha/beta-Hydrolases"/>
    <property type="match status" value="1"/>
</dbReference>
<dbReference type="AlphaFoldDB" id="A0A7X6PQD1"/>
<feature type="chain" id="PRO_5039270681" evidence="1">
    <location>
        <begin position="21"/>
        <end position="381"/>
    </location>
</feature>
<dbReference type="Pfam" id="PF00756">
    <property type="entry name" value="Esterase"/>
    <property type="match status" value="1"/>
</dbReference>
<dbReference type="EMBL" id="JAAZHI010000255">
    <property type="protein sequence ID" value="NLA57201.1"/>
    <property type="molecule type" value="Genomic_DNA"/>
</dbReference>
<dbReference type="PANTHER" id="PTHR48098:SF1">
    <property type="entry name" value="DIACYLGLYCEROL ACYLTRANSFERASE_MYCOLYLTRANSFERASE AG85A"/>
    <property type="match status" value="1"/>
</dbReference>
<dbReference type="InterPro" id="IPR029058">
    <property type="entry name" value="AB_hydrolase_fold"/>
</dbReference>
<evidence type="ECO:0000256" key="1">
    <source>
        <dbReference type="SAM" id="SignalP"/>
    </source>
</evidence>
<dbReference type="Proteomes" id="UP000557899">
    <property type="component" value="Unassembled WGS sequence"/>
</dbReference>
<keyword evidence="1" id="KW-0732">Signal</keyword>
<reference evidence="2 3" key="1">
    <citation type="journal article" date="2020" name="Biotechnol. Biofuels">
        <title>New insights from the biogas microbiome by comprehensive genome-resolved metagenomics of nearly 1600 species originating from multiple anaerobic digesters.</title>
        <authorList>
            <person name="Campanaro S."/>
            <person name="Treu L."/>
            <person name="Rodriguez-R L.M."/>
            <person name="Kovalovszki A."/>
            <person name="Ziels R.M."/>
            <person name="Maus I."/>
            <person name="Zhu X."/>
            <person name="Kougias P.G."/>
            <person name="Basile A."/>
            <person name="Luo G."/>
            <person name="Schluter A."/>
            <person name="Konstantinidis K.T."/>
            <person name="Angelidaki I."/>
        </authorList>
    </citation>
    <scope>NUCLEOTIDE SEQUENCE [LARGE SCALE GENOMIC DNA]</scope>
    <source>
        <strain evidence="2">AS15tlH2ME_198</strain>
    </source>
</reference>
<evidence type="ECO:0000313" key="3">
    <source>
        <dbReference type="Proteomes" id="UP000557899"/>
    </source>
</evidence>
<dbReference type="GO" id="GO:0016747">
    <property type="term" value="F:acyltransferase activity, transferring groups other than amino-acyl groups"/>
    <property type="evidence" value="ECO:0007669"/>
    <property type="project" value="TreeGrafter"/>
</dbReference>
<accession>A0A7X6PQD1</accession>
<protein>
    <submittedName>
        <fullName evidence="2">Esterase family protein</fullName>
    </submittedName>
</protein>
<sequence>MRRLTAAFVATALVSLPATAAAQSADGLILDSSESSSHRPQSSGSALGMAVSSLSLLGSSDISLPESMRDVDPRYPLPTTGEITEPAIVEKRVEDPAIRLERWTVASPAMKRNVSVQIMRAADPQVPAPMVYLLDGVDAPYHGGWIGQGEAQKVFRDEDATLVMPTEAIASMYSDWVAYDPALGLHMWETFLTEELAPLLEASEELNFNGRRGIGGLSMGANAAVHLAATHPEMFHGVFGISGCYSPLSPIGRQMTGLVVTSRGGTLENMWGEFGSDEWIYHDTVSAPEGLRHQAVYLSAANGAVSAEEADFYRTQDPTNMAVGTMLELGVLECTRDLDAALRAHGMTHHVVDYRDEGAHNWINFNRQLQPAWDTIRPALI</sequence>
<evidence type="ECO:0000313" key="2">
    <source>
        <dbReference type="EMBL" id="NLA57201.1"/>
    </source>
</evidence>